<feature type="domain" description="PEGA" evidence="2">
    <location>
        <begin position="137"/>
        <end position="201"/>
    </location>
</feature>
<evidence type="ECO:0000256" key="1">
    <source>
        <dbReference type="SAM" id="Phobius"/>
    </source>
</evidence>
<evidence type="ECO:0000313" key="3">
    <source>
        <dbReference type="EMBL" id="PKN02480.1"/>
    </source>
</evidence>
<dbReference type="PANTHER" id="PTHR36194">
    <property type="entry name" value="S-LAYER-LIKE PROTEIN"/>
    <property type="match status" value="1"/>
</dbReference>
<dbReference type="InterPro" id="IPR013229">
    <property type="entry name" value="PEGA"/>
</dbReference>
<dbReference type="Proteomes" id="UP000233417">
    <property type="component" value="Unassembled WGS sequence"/>
</dbReference>
<dbReference type="PANTHER" id="PTHR36194:SF1">
    <property type="entry name" value="S-LAYER-LIKE PROTEIN"/>
    <property type="match status" value="1"/>
</dbReference>
<proteinExistence type="predicted"/>
<feature type="transmembrane region" description="Helical" evidence="1">
    <location>
        <begin position="7"/>
        <end position="24"/>
    </location>
</feature>
<reference evidence="3 4" key="1">
    <citation type="journal article" date="2017" name="ISME J.">
        <title>Potential for microbial H2 and metal transformations associated with novel bacteria and archaea in deep terrestrial subsurface sediments.</title>
        <authorList>
            <person name="Hernsdorf A.W."/>
            <person name="Amano Y."/>
            <person name="Miyakawa K."/>
            <person name="Ise K."/>
            <person name="Suzuki Y."/>
            <person name="Anantharaman K."/>
            <person name="Probst A."/>
            <person name="Burstein D."/>
            <person name="Thomas B.C."/>
            <person name="Banfield J.F."/>
        </authorList>
    </citation>
    <scope>NUCLEOTIDE SEQUENCE [LARGE SCALE GENOMIC DNA]</scope>
    <source>
        <strain evidence="3">HGW-Dojkabacteria-1</strain>
    </source>
</reference>
<dbReference type="EMBL" id="PHAO01000001">
    <property type="protein sequence ID" value="PKN02480.1"/>
    <property type="molecule type" value="Genomic_DNA"/>
</dbReference>
<accession>A0A2N2F2N8</accession>
<gene>
    <name evidence="3" type="ORF">CVU76_00355</name>
</gene>
<keyword evidence="1" id="KW-0472">Membrane</keyword>
<sequence>MKKWKSALIVSSIVVFVSILLFFIQPEDILKHVPILKSFYQNTTLEITVPYGKANVKINGKEYGETPLNIQSLVAGEYEVELNKISTQEGYYKPHTFKVILTKNSTSRINLEIGPDDVMHGTILYYQEDKTYTPNKGKLTITTNSQDARVFMNSEFLKSAPITNLELNEGEYEISLQSEEYENLTLPIVIRAGYTLNIKGYLLPISVIFDSAQIDE</sequence>
<dbReference type="AlphaFoldDB" id="A0A2N2F2N8"/>
<evidence type="ECO:0000313" key="4">
    <source>
        <dbReference type="Proteomes" id="UP000233417"/>
    </source>
</evidence>
<protein>
    <recommendedName>
        <fullName evidence="2">PEGA domain-containing protein</fullName>
    </recommendedName>
</protein>
<comment type="caution">
    <text evidence="3">The sequence shown here is derived from an EMBL/GenBank/DDBJ whole genome shotgun (WGS) entry which is preliminary data.</text>
</comment>
<dbReference type="Pfam" id="PF08308">
    <property type="entry name" value="PEGA"/>
    <property type="match status" value="2"/>
</dbReference>
<evidence type="ECO:0000259" key="2">
    <source>
        <dbReference type="Pfam" id="PF08308"/>
    </source>
</evidence>
<keyword evidence="1" id="KW-1133">Transmembrane helix</keyword>
<keyword evidence="1" id="KW-0812">Transmembrane</keyword>
<organism evidence="3 4">
    <name type="scientific">Candidatus Dojkabacteria bacterium HGW-Dojkabacteria-1</name>
    <dbReference type="NCBI Taxonomy" id="2013761"/>
    <lineage>
        <taxon>Bacteria</taxon>
        <taxon>Candidatus Dojkabacteria</taxon>
    </lineage>
</organism>
<name>A0A2N2F2N8_9BACT</name>
<feature type="domain" description="PEGA" evidence="2">
    <location>
        <begin position="49"/>
        <end position="113"/>
    </location>
</feature>